<feature type="compositionally biased region" description="Basic and acidic residues" evidence="1">
    <location>
        <begin position="13"/>
        <end position="30"/>
    </location>
</feature>
<organism evidence="3 4">
    <name type="scientific">Alternaria arborescens</name>
    <dbReference type="NCBI Taxonomy" id="156630"/>
    <lineage>
        <taxon>Eukaryota</taxon>
        <taxon>Fungi</taxon>
        <taxon>Dikarya</taxon>
        <taxon>Ascomycota</taxon>
        <taxon>Pezizomycotina</taxon>
        <taxon>Dothideomycetes</taxon>
        <taxon>Pleosporomycetidae</taxon>
        <taxon>Pleosporales</taxon>
        <taxon>Pleosporineae</taxon>
        <taxon>Pleosporaceae</taxon>
        <taxon>Alternaria</taxon>
        <taxon>Alternaria sect. Alternaria</taxon>
    </lineage>
</organism>
<accession>A0A4Q4SP01</accession>
<proteinExistence type="predicted"/>
<reference evidence="4" key="1">
    <citation type="journal article" date="2019" name="bioRxiv">
        <title>Genomics, evolutionary history and diagnostics of the Alternaria alternata species group including apple and Asian pear pathotypes.</title>
        <authorList>
            <person name="Armitage A.D."/>
            <person name="Cockerton H.M."/>
            <person name="Sreenivasaprasad S."/>
            <person name="Woodhall J.W."/>
            <person name="Lane C.R."/>
            <person name="Harrison R.J."/>
            <person name="Clarkson J.P."/>
        </authorList>
    </citation>
    <scope>NUCLEOTIDE SEQUENCE [LARGE SCALE GENOMIC DNA]</scope>
    <source>
        <strain evidence="4">RGR 97.0016</strain>
    </source>
</reference>
<feature type="region of interest" description="Disordered" evidence="1">
    <location>
        <begin position="204"/>
        <end position="224"/>
    </location>
</feature>
<protein>
    <submittedName>
        <fullName evidence="3">Uncharacterized protein</fullName>
    </submittedName>
</protein>
<dbReference type="OrthoDB" id="3687255at2759"/>
<gene>
    <name evidence="3" type="ORF">AA0113_g1502</name>
</gene>
<comment type="caution">
    <text evidence="3">The sequence shown here is derived from an EMBL/GenBank/DDBJ whole genome shotgun (WGS) entry which is preliminary data.</text>
</comment>
<evidence type="ECO:0000313" key="3">
    <source>
        <dbReference type="EMBL" id="RYO72016.1"/>
    </source>
</evidence>
<keyword evidence="2" id="KW-0812">Transmembrane</keyword>
<dbReference type="Proteomes" id="UP000293823">
    <property type="component" value="Unassembled WGS sequence"/>
</dbReference>
<keyword evidence="2" id="KW-0472">Membrane</keyword>
<evidence type="ECO:0000256" key="2">
    <source>
        <dbReference type="SAM" id="Phobius"/>
    </source>
</evidence>
<dbReference type="EMBL" id="PEJP01000005">
    <property type="protein sequence ID" value="RYO72016.1"/>
    <property type="molecule type" value="Genomic_DNA"/>
</dbReference>
<name>A0A4Q4SP01_9PLEO</name>
<keyword evidence="4" id="KW-1185">Reference proteome</keyword>
<evidence type="ECO:0000313" key="4">
    <source>
        <dbReference type="Proteomes" id="UP000293823"/>
    </source>
</evidence>
<sequence length="338" mass="38249">MEPENDGDTAPPDAKRGPVPENSHADTADDLDSMSREVADSLQHTRALFLQDLVTILVIHTASLFTGHHFLVSLFFMLLLGLAAEMRLQNMKQNFEKAVTAIRLGYDTTIENGNATMKVCFEGNEAIKDLAQSSLDTVFDSQKALYKSGEAFVQLKAIRKRDVLILRKQANEMRLGCFQVYLSIYEGLIDVIEQIFNKVKTTTQPKVEGTKRNNKNRNEGFQNNLTHPLEGVAAELKQRQWTIKKQIVVAEKIKAILERDSLLPDEIDRLIKEVEGDIQHSQDASLPQRSADSHAPNTEVSPSPLSMDMNEKLEKHYGDLKKWFQSLNGRPIVEYKDW</sequence>
<dbReference type="AlphaFoldDB" id="A0A4Q4SP01"/>
<feature type="transmembrane region" description="Helical" evidence="2">
    <location>
        <begin position="56"/>
        <end position="83"/>
    </location>
</feature>
<feature type="region of interest" description="Disordered" evidence="1">
    <location>
        <begin position="278"/>
        <end position="306"/>
    </location>
</feature>
<feature type="region of interest" description="Disordered" evidence="1">
    <location>
        <begin position="1"/>
        <end position="30"/>
    </location>
</feature>
<evidence type="ECO:0000256" key="1">
    <source>
        <dbReference type="SAM" id="MobiDB-lite"/>
    </source>
</evidence>
<feature type="compositionally biased region" description="Polar residues" evidence="1">
    <location>
        <begin position="281"/>
        <end position="304"/>
    </location>
</feature>
<keyword evidence="2" id="KW-1133">Transmembrane helix</keyword>